<dbReference type="PANTHER" id="PTHR43483:SF3">
    <property type="entry name" value="MEMBRANE TRANSPORTER PROTEIN HI_0806-RELATED"/>
    <property type="match status" value="1"/>
</dbReference>
<dbReference type="AlphaFoldDB" id="A0A6A8M836"/>
<feature type="transmembrane region" description="Helical" evidence="1">
    <location>
        <begin position="272"/>
        <end position="291"/>
    </location>
</feature>
<keyword evidence="1" id="KW-1133">Transmembrane helix</keyword>
<protein>
    <submittedName>
        <fullName evidence="2">Permease</fullName>
    </submittedName>
</protein>
<evidence type="ECO:0000256" key="1">
    <source>
        <dbReference type="SAM" id="Phobius"/>
    </source>
</evidence>
<sequence>MNAEVILKALCVIGFIFEFVIVFRQIKKNKATPEGQAEWEKEMKHFKWNAGVGLIANFFDTLGIGSYAGSSSAFKLKKSVEDINIPGTLNVGDTFPVLMEAFLFFGLVEVDALTLISMLVAATVGAFVGDSFVTKWDLRTVRLGMGIGLFILGVIMALRSLGVGPFGTTGSALELRGAKLIIGIVVNFFLGALMDLGCGLYAPCLALVSVLGMNVQAAFPIMMGSCAYLMAFGNSPKFVKENRFDMVAVVCQGVFGVIGVLLAYFLVKSLPIGVLTWIVTVVVIFTAIMFFRDGRKTPKGTLH</sequence>
<feature type="transmembrane region" description="Helical" evidence="1">
    <location>
        <begin position="244"/>
        <end position="266"/>
    </location>
</feature>
<feature type="transmembrane region" description="Helical" evidence="1">
    <location>
        <begin position="180"/>
        <end position="202"/>
    </location>
</feature>
<comment type="caution">
    <text evidence="2">The sequence shown here is derived from an EMBL/GenBank/DDBJ whole genome shotgun (WGS) entry which is preliminary data.</text>
</comment>
<accession>A0A6A8M836</accession>
<feature type="transmembrane region" description="Helical" evidence="1">
    <location>
        <begin position="208"/>
        <end position="232"/>
    </location>
</feature>
<keyword evidence="1" id="KW-0812">Transmembrane</keyword>
<feature type="transmembrane region" description="Helical" evidence="1">
    <location>
        <begin position="140"/>
        <end position="159"/>
    </location>
</feature>
<name>A0A6A8M836_9FIRM</name>
<evidence type="ECO:0000313" key="2">
    <source>
        <dbReference type="EMBL" id="MST69492.1"/>
    </source>
</evidence>
<feature type="transmembrane region" description="Helical" evidence="1">
    <location>
        <begin position="102"/>
        <end position="128"/>
    </location>
</feature>
<dbReference type="PANTHER" id="PTHR43483">
    <property type="entry name" value="MEMBRANE TRANSPORTER PROTEIN HI_0806-RELATED"/>
    <property type="match status" value="1"/>
</dbReference>
<keyword evidence="1" id="KW-0472">Membrane</keyword>
<reference evidence="2" key="1">
    <citation type="submission" date="2019-09" db="EMBL/GenBank/DDBJ databases">
        <title>In-depth cultivation of the pig gut microbiome towards novel bacterial diversity and tailored functional studies.</title>
        <authorList>
            <person name="Wylensek D."/>
            <person name="Hitch T.C.A."/>
            <person name="Clavel T."/>
        </authorList>
    </citation>
    <scope>NUCLEOTIDE SEQUENCE</scope>
    <source>
        <strain evidence="2">RF-744-FAT-WT-3</strain>
    </source>
</reference>
<gene>
    <name evidence="2" type="ORF">FYJ66_07840</name>
</gene>
<dbReference type="EMBL" id="VUNB01000006">
    <property type="protein sequence ID" value="MST69492.1"/>
    <property type="molecule type" value="Genomic_DNA"/>
</dbReference>
<feature type="transmembrane region" description="Helical" evidence="1">
    <location>
        <begin position="6"/>
        <end position="23"/>
    </location>
</feature>
<proteinExistence type="predicted"/>
<dbReference type="RefSeq" id="WP_154572962.1">
    <property type="nucleotide sequence ID" value="NZ_VUNB01000006.1"/>
</dbReference>
<organism evidence="2">
    <name type="scientific">Baileyella intestinalis</name>
    <dbReference type="NCBI Taxonomy" id="2606709"/>
    <lineage>
        <taxon>Bacteria</taxon>
        <taxon>Bacillati</taxon>
        <taxon>Bacillota</taxon>
        <taxon>Clostridia</taxon>
        <taxon>Peptostreptococcales</taxon>
        <taxon>Anaerovoracaceae</taxon>
        <taxon>Baileyella</taxon>
    </lineage>
</organism>